<accession>A0A078F7F1</accession>
<evidence type="ECO:0000256" key="1">
    <source>
        <dbReference type="SAM" id="MobiDB-lite"/>
    </source>
</evidence>
<gene>
    <name evidence="2" type="primary">BnaC06g15210D</name>
    <name evidence="2" type="ORF">GSBRNA2T00124605001</name>
</gene>
<dbReference type="AlphaFoldDB" id="A0A078F7F1"/>
<reference evidence="2 3" key="1">
    <citation type="journal article" date="2014" name="Science">
        <title>Plant genetics. Early allopolyploid evolution in the post-Neolithic Brassica napus oilseed genome.</title>
        <authorList>
            <person name="Chalhoub B."/>
            <person name="Denoeud F."/>
            <person name="Liu S."/>
            <person name="Parkin I.A."/>
            <person name="Tang H."/>
            <person name="Wang X."/>
            <person name="Chiquet J."/>
            <person name="Belcram H."/>
            <person name="Tong C."/>
            <person name="Samans B."/>
            <person name="Correa M."/>
            <person name="Da Silva C."/>
            <person name="Just J."/>
            <person name="Falentin C."/>
            <person name="Koh C.S."/>
            <person name="Le Clainche I."/>
            <person name="Bernard M."/>
            <person name="Bento P."/>
            <person name="Noel B."/>
            <person name="Labadie K."/>
            <person name="Alberti A."/>
            <person name="Charles M."/>
            <person name="Arnaud D."/>
            <person name="Guo H."/>
            <person name="Daviaud C."/>
            <person name="Alamery S."/>
            <person name="Jabbari K."/>
            <person name="Zhao M."/>
            <person name="Edger P.P."/>
            <person name="Chelaifa H."/>
            <person name="Tack D."/>
            <person name="Lassalle G."/>
            <person name="Mestiri I."/>
            <person name="Schnel N."/>
            <person name="Le Paslier M.C."/>
            <person name="Fan G."/>
            <person name="Renault V."/>
            <person name="Bayer P.E."/>
            <person name="Golicz A.A."/>
            <person name="Manoli S."/>
            <person name="Lee T.H."/>
            <person name="Thi V.H."/>
            <person name="Chalabi S."/>
            <person name="Hu Q."/>
            <person name="Fan C."/>
            <person name="Tollenaere R."/>
            <person name="Lu Y."/>
            <person name="Battail C."/>
            <person name="Shen J."/>
            <person name="Sidebottom C.H."/>
            <person name="Wang X."/>
            <person name="Canaguier A."/>
            <person name="Chauveau A."/>
            <person name="Berard A."/>
            <person name="Deniot G."/>
            <person name="Guan M."/>
            <person name="Liu Z."/>
            <person name="Sun F."/>
            <person name="Lim Y.P."/>
            <person name="Lyons E."/>
            <person name="Town C.D."/>
            <person name="Bancroft I."/>
            <person name="Wang X."/>
            <person name="Meng J."/>
            <person name="Ma J."/>
            <person name="Pires J.C."/>
            <person name="King G.J."/>
            <person name="Brunel D."/>
            <person name="Delourme R."/>
            <person name="Renard M."/>
            <person name="Aury J.M."/>
            <person name="Adams K.L."/>
            <person name="Batley J."/>
            <person name="Snowdon R.J."/>
            <person name="Tost J."/>
            <person name="Edwards D."/>
            <person name="Zhou Y."/>
            <person name="Hua W."/>
            <person name="Sharpe A.G."/>
            <person name="Paterson A.H."/>
            <person name="Guan C."/>
            <person name="Wincker P."/>
        </authorList>
    </citation>
    <scope>NUCLEOTIDE SEQUENCE [LARGE SCALE GENOMIC DNA]</scope>
    <source>
        <strain evidence="3">cv. Darmor-bzh</strain>
    </source>
</reference>
<proteinExistence type="predicted"/>
<keyword evidence="3" id="KW-1185">Reference proteome</keyword>
<dbReference type="PaxDb" id="3708-A0A078F7F1"/>
<feature type="region of interest" description="Disordered" evidence="1">
    <location>
        <begin position="1"/>
        <end position="49"/>
    </location>
</feature>
<dbReference type="Gramene" id="CDY07543">
    <property type="protein sequence ID" value="CDY07543"/>
    <property type="gene ID" value="GSBRNA2T00124605001"/>
</dbReference>
<evidence type="ECO:0000313" key="2">
    <source>
        <dbReference type="EMBL" id="CDY07543.1"/>
    </source>
</evidence>
<organism evidence="2 3">
    <name type="scientific">Brassica napus</name>
    <name type="common">Rape</name>
    <dbReference type="NCBI Taxonomy" id="3708"/>
    <lineage>
        <taxon>Eukaryota</taxon>
        <taxon>Viridiplantae</taxon>
        <taxon>Streptophyta</taxon>
        <taxon>Embryophyta</taxon>
        <taxon>Tracheophyta</taxon>
        <taxon>Spermatophyta</taxon>
        <taxon>Magnoliopsida</taxon>
        <taxon>eudicotyledons</taxon>
        <taxon>Gunneridae</taxon>
        <taxon>Pentapetalae</taxon>
        <taxon>rosids</taxon>
        <taxon>malvids</taxon>
        <taxon>Brassicales</taxon>
        <taxon>Brassicaceae</taxon>
        <taxon>Brassiceae</taxon>
        <taxon>Brassica</taxon>
    </lineage>
</organism>
<dbReference type="Proteomes" id="UP000028999">
    <property type="component" value="Unassembled WGS sequence"/>
</dbReference>
<evidence type="ECO:0000313" key="3">
    <source>
        <dbReference type="Proteomes" id="UP000028999"/>
    </source>
</evidence>
<dbReference type="EMBL" id="LK031979">
    <property type="protein sequence ID" value="CDY07543.1"/>
    <property type="molecule type" value="Genomic_DNA"/>
</dbReference>
<protein>
    <submittedName>
        <fullName evidence="2">BnaC06g15210D protein</fullName>
    </submittedName>
</protein>
<dbReference type="STRING" id="3708.A0A078F7F1"/>
<name>A0A078F7F1_BRANA</name>
<sequence length="49" mass="5044">MTTSVCPFSKAARPDNAPKQADTTPSACPFSKSTRPDDAKQGETTASAA</sequence>